<evidence type="ECO:0000313" key="1">
    <source>
        <dbReference type="EMBL" id="CAG8572086.1"/>
    </source>
</evidence>
<reference evidence="1" key="1">
    <citation type="submission" date="2021-06" db="EMBL/GenBank/DDBJ databases">
        <authorList>
            <person name="Kallberg Y."/>
            <person name="Tangrot J."/>
            <person name="Rosling A."/>
        </authorList>
    </citation>
    <scope>NUCLEOTIDE SEQUENCE</scope>
    <source>
        <strain evidence="1">AU212A</strain>
    </source>
</reference>
<sequence>NTSGQTPSARSDFSAELNVSTFQWSFGNLLIQLWGLVLSGHTATLVDCCFW</sequence>
<feature type="non-terminal residue" evidence="1">
    <location>
        <position position="1"/>
    </location>
</feature>
<evidence type="ECO:0000313" key="2">
    <source>
        <dbReference type="Proteomes" id="UP000789860"/>
    </source>
</evidence>
<name>A0ACA9M700_9GLOM</name>
<gene>
    <name evidence="1" type="ORF">SCALOS_LOCUS5888</name>
</gene>
<accession>A0ACA9M700</accession>
<dbReference type="EMBL" id="CAJVPM010010324">
    <property type="protein sequence ID" value="CAG8572086.1"/>
    <property type="molecule type" value="Genomic_DNA"/>
</dbReference>
<comment type="caution">
    <text evidence="1">The sequence shown here is derived from an EMBL/GenBank/DDBJ whole genome shotgun (WGS) entry which is preliminary data.</text>
</comment>
<protein>
    <submittedName>
        <fullName evidence="1">8133_t:CDS:1</fullName>
    </submittedName>
</protein>
<dbReference type="Proteomes" id="UP000789860">
    <property type="component" value="Unassembled WGS sequence"/>
</dbReference>
<proteinExistence type="predicted"/>
<organism evidence="1 2">
    <name type="scientific">Scutellospora calospora</name>
    <dbReference type="NCBI Taxonomy" id="85575"/>
    <lineage>
        <taxon>Eukaryota</taxon>
        <taxon>Fungi</taxon>
        <taxon>Fungi incertae sedis</taxon>
        <taxon>Mucoromycota</taxon>
        <taxon>Glomeromycotina</taxon>
        <taxon>Glomeromycetes</taxon>
        <taxon>Diversisporales</taxon>
        <taxon>Gigasporaceae</taxon>
        <taxon>Scutellospora</taxon>
    </lineage>
</organism>
<keyword evidence="2" id="KW-1185">Reference proteome</keyword>